<keyword evidence="2" id="KW-0325">Glycoprotein</keyword>
<reference evidence="5" key="1">
    <citation type="submission" date="2023-10" db="EMBL/GenBank/DDBJ databases">
        <authorList>
            <person name="Chen Y."/>
            <person name="Shah S."/>
            <person name="Dougan E. K."/>
            <person name="Thang M."/>
            <person name="Chan C."/>
        </authorList>
    </citation>
    <scope>NUCLEOTIDE SEQUENCE [LARGE SCALE GENOMIC DNA]</scope>
</reference>
<dbReference type="Pfam" id="PF00094">
    <property type="entry name" value="VWD"/>
    <property type="match status" value="1"/>
</dbReference>
<proteinExistence type="predicted"/>
<evidence type="ECO:0000256" key="3">
    <source>
        <dbReference type="SAM" id="MobiDB-lite"/>
    </source>
</evidence>
<feature type="compositionally biased region" description="Low complexity" evidence="3">
    <location>
        <begin position="126"/>
        <end position="139"/>
    </location>
</feature>
<dbReference type="PROSITE" id="PS51233">
    <property type="entry name" value="VWFD"/>
    <property type="match status" value="1"/>
</dbReference>
<feature type="compositionally biased region" description="Pro residues" evidence="3">
    <location>
        <begin position="140"/>
        <end position="175"/>
    </location>
</feature>
<keyword evidence="6" id="KW-1185">Reference proteome</keyword>
<evidence type="ECO:0000313" key="5">
    <source>
        <dbReference type="EMBL" id="CAK0836000.1"/>
    </source>
</evidence>
<dbReference type="EMBL" id="CAUYUJ010013335">
    <property type="protein sequence ID" value="CAK0836000.1"/>
    <property type="molecule type" value="Genomic_DNA"/>
</dbReference>
<evidence type="ECO:0000256" key="2">
    <source>
        <dbReference type="ARBA" id="ARBA00023180"/>
    </source>
</evidence>
<evidence type="ECO:0000259" key="4">
    <source>
        <dbReference type="PROSITE" id="PS51233"/>
    </source>
</evidence>
<accession>A0ABN9SU40</accession>
<keyword evidence="1" id="KW-1015">Disulfide bond</keyword>
<organism evidence="5 6">
    <name type="scientific">Prorocentrum cordatum</name>
    <dbReference type="NCBI Taxonomy" id="2364126"/>
    <lineage>
        <taxon>Eukaryota</taxon>
        <taxon>Sar</taxon>
        <taxon>Alveolata</taxon>
        <taxon>Dinophyceae</taxon>
        <taxon>Prorocentrales</taxon>
        <taxon>Prorocentraceae</taxon>
        <taxon>Prorocentrum</taxon>
    </lineage>
</organism>
<protein>
    <recommendedName>
        <fullName evidence="4">VWFD domain-containing protein</fullName>
    </recommendedName>
</protein>
<comment type="caution">
    <text evidence="5">The sequence shown here is derived from an EMBL/GenBank/DDBJ whole genome shotgun (WGS) entry which is preliminary data.</text>
</comment>
<feature type="domain" description="VWFD" evidence="4">
    <location>
        <begin position="182"/>
        <end position="395"/>
    </location>
</feature>
<evidence type="ECO:0000313" key="6">
    <source>
        <dbReference type="Proteomes" id="UP001189429"/>
    </source>
</evidence>
<dbReference type="InterPro" id="IPR050780">
    <property type="entry name" value="Mucin_vWF_Thrombospondin_sf"/>
</dbReference>
<feature type="region of interest" description="Disordered" evidence="3">
    <location>
        <begin position="126"/>
        <end position="175"/>
    </location>
</feature>
<dbReference type="InterPro" id="IPR001846">
    <property type="entry name" value="VWF_type-D"/>
</dbReference>
<gene>
    <name evidence="5" type="ORF">PCOR1329_LOCUS32629</name>
</gene>
<evidence type="ECO:0000256" key="1">
    <source>
        <dbReference type="ARBA" id="ARBA00023157"/>
    </source>
</evidence>
<dbReference type="Proteomes" id="UP001189429">
    <property type="component" value="Unassembled WGS sequence"/>
</dbReference>
<dbReference type="PANTHER" id="PTHR11339">
    <property type="entry name" value="EXTRACELLULAR MATRIX GLYCOPROTEIN RELATED"/>
    <property type="match status" value="1"/>
</dbReference>
<dbReference type="PANTHER" id="PTHR11339:SF386">
    <property type="entry name" value="HEMOLECTIN, ISOFORM A"/>
    <property type="match status" value="1"/>
</dbReference>
<sequence>MSAYPLASGMAGYAGGGPRPGCHPGYGYGPPVGGGCGSCAGVGCGSCGASCGGTGVGGWTYGVVPEGCGDYVATTSYRYVGYGAGNVSLFPVPAATGGCSCWWSLCLLWLLPLLLLPLFFDNTTTTTTSTTTQTPTVSVTPPPEQTPAPTPSPPPLTPPPTSPPIPVTAAPTPAPPPVGPRGVCRVFGDPHVKTFDGTHASFYSAGEYWLVRSSTVWIQARYAPTPVTNGLSVVKEVAIGGPFLQSGDGKRNILRISALTASFNGQPIITGFPDQFSNADPAIRVVTDGSGEVLQQGRAGKDMHVVHVSLPLAVDLQINRWNEPGEGDYLNVKIEMSMQPSQDGHCGNFNGNPDDDTRPLIRARIGTTGVEPQFLLFGTKTPVVAPNRPDLNNCPTLKANHAREICQAKSQNNMADHDCMVDVCFGGDHFAELTDYN</sequence>
<name>A0ABN9SU40_9DINO</name>